<dbReference type="PROSITE" id="PS50297">
    <property type="entry name" value="ANK_REP_REGION"/>
    <property type="match status" value="4"/>
</dbReference>
<dbReference type="InterPro" id="IPR036770">
    <property type="entry name" value="Ankyrin_rpt-contain_sf"/>
</dbReference>
<evidence type="ECO:0000256" key="2">
    <source>
        <dbReference type="ARBA" id="ARBA00023043"/>
    </source>
</evidence>
<feature type="repeat" description="ANK" evidence="3">
    <location>
        <begin position="63"/>
        <end position="84"/>
    </location>
</feature>
<dbReference type="PROSITE" id="PS50088">
    <property type="entry name" value="ANK_REPEAT"/>
    <property type="match status" value="5"/>
</dbReference>
<feature type="repeat" description="ANK" evidence="3">
    <location>
        <begin position="198"/>
        <end position="231"/>
    </location>
</feature>
<protein>
    <submittedName>
        <fullName evidence="4">Ankyrin repeats (3 copies)</fullName>
    </submittedName>
</protein>
<keyword evidence="1" id="KW-0677">Repeat</keyword>
<dbReference type="PANTHER" id="PTHR24180:SF45">
    <property type="entry name" value="POLY [ADP-RIBOSE] POLYMERASE TANKYRASE"/>
    <property type="match status" value="1"/>
</dbReference>
<dbReference type="PANTHER" id="PTHR24180">
    <property type="entry name" value="CYCLIN-DEPENDENT KINASE INHIBITOR 2C-RELATED"/>
    <property type="match status" value="1"/>
</dbReference>
<dbReference type="Pfam" id="PF13857">
    <property type="entry name" value="Ank_5"/>
    <property type="match status" value="1"/>
</dbReference>
<dbReference type="Gene3D" id="1.25.40.20">
    <property type="entry name" value="Ankyrin repeat-containing domain"/>
    <property type="match status" value="2"/>
</dbReference>
<feature type="repeat" description="ANK" evidence="3">
    <location>
        <begin position="131"/>
        <end position="163"/>
    </location>
</feature>
<dbReference type="InterPro" id="IPR051637">
    <property type="entry name" value="Ank_repeat_dom-contain_49"/>
</dbReference>
<accession>A0AAW1LS41</accession>
<dbReference type="SUPFAM" id="SSF48403">
    <property type="entry name" value="Ankyrin repeat"/>
    <property type="match status" value="1"/>
</dbReference>
<dbReference type="SMART" id="SM00248">
    <property type="entry name" value="ANK"/>
    <property type="match status" value="6"/>
</dbReference>
<feature type="repeat" description="ANK" evidence="3">
    <location>
        <begin position="164"/>
        <end position="196"/>
    </location>
</feature>
<name>A0AAW1LS41_POPJA</name>
<gene>
    <name evidence="4" type="ORF">QE152_g12420</name>
</gene>
<dbReference type="InterPro" id="IPR002110">
    <property type="entry name" value="Ankyrin_rpt"/>
</dbReference>
<feature type="repeat" description="ANK" evidence="3">
    <location>
        <begin position="97"/>
        <end position="130"/>
    </location>
</feature>
<dbReference type="EMBL" id="JASPKY010000112">
    <property type="protein sequence ID" value="KAK9736516.1"/>
    <property type="molecule type" value="Genomic_DNA"/>
</dbReference>
<comment type="caution">
    <text evidence="4">The sequence shown here is derived from an EMBL/GenBank/DDBJ whole genome shotgun (WGS) entry which is preliminary data.</text>
</comment>
<evidence type="ECO:0000256" key="3">
    <source>
        <dbReference type="PROSITE-ProRule" id="PRU00023"/>
    </source>
</evidence>
<sequence length="528" mass="60743">MSEASDDEELILHDYNPETIQGTYFAPSNCYTNSLLRVIASGDVDSVRKKIQDKCELNLSDNRGYTALHIAIEFKRVDIVKLLLTQPTLRCNVRNNHGETPLFLSMENEANEEIVNILLSSGCDINIGNDEGVTPLHLAVRWKSSDIAHKLILRGTDVNSRDYDGYTPLHEAATKNQYENVCMLLYYNALANEKTIMSGATPFHMACNYESSTASAKYLMNYVADIDDVDAAGYTALHIALNNKSDLAKDIAQYGANVNIFVNGVPPIYFSLFYKTSDIFELIWSRSDCGMLLDLKYPLLLMFMTKCKFSTDQFLKCLYMIFESPYVHEFLDQHFQNYEDSLFSCIAHKDISLEERIKIYCLFLSCSVTVYYNDICLIHDKYGFDKSLETILTSGCCIALNKRNRFNLLVSRICYDNFSIYVRGRDYFTKSILQSDRKHYYKFYSPTECVTVQQMDGLKEVMRYKDVRTLLELSRDAVRANIFKKCKKPFAFNVYSVISSLHLPTKVKDVLFLKEPLFRDSRIYFFVG</sequence>
<proteinExistence type="predicted"/>
<evidence type="ECO:0000313" key="4">
    <source>
        <dbReference type="EMBL" id="KAK9736516.1"/>
    </source>
</evidence>
<dbReference type="Proteomes" id="UP001458880">
    <property type="component" value="Unassembled WGS sequence"/>
</dbReference>
<organism evidence="4 5">
    <name type="scientific">Popillia japonica</name>
    <name type="common">Japanese beetle</name>
    <dbReference type="NCBI Taxonomy" id="7064"/>
    <lineage>
        <taxon>Eukaryota</taxon>
        <taxon>Metazoa</taxon>
        <taxon>Ecdysozoa</taxon>
        <taxon>Arthropoda</taxon>
        <taxon>Hexapoda</taxon>
        <taxon>Insecta</taxon>
        <taxon>Pterygota</taxon>
        <taxon>Neoptera</taxon>
        <taxon>Endopterygota</taxon>
        <taxon>Coleoptera</taxon>
        <taxon>Polyphaga</taxon>
        <taxon>Scarabaeiformia</taxon>
        <taxon>Scarabaeidae</taxon>
        <taxon>Rutelinae</taxon>
        <taxon>Popillia</taxon>
    </lineage>
</organism>
<dbReference type="AlphaFoldDB" id="A0AAW1LS41"/>
<keyword evidence="2 3" id="KW-0040">ANK repeat</keyword>
<evidence type="ECO:0000313" key="5">
    <source>
        <dbReference type="Proteomes" id="UP001458880"/>
    </source>
</evidence>
<evidence type="ECO:0000256" key="1">
    <source>
        <dbReference type="ARBA" id="ARBA00022737"/>
    </source>
</evidence>
<reference evidence="4 5" key="1">
    <citation type="journal article" date="2024" name="BMC Genomics">
        <title>De novo assembly and annotation of Popillia japonica's genome with initial clues to its potential as an invasive pest.</title>
        <authorList>
            <person name="Cucini C."/>
            <person name="Boschi S."/>
            <person name="Funari R."/>
            <person name="Cardaioli E."/>
            <person name="Iannotti N."/>
            <person name="Marturano G."/>
            <person name="Paoli F."/>
            <person name="Bruttini M."/>
            <person name="Carapelli A."/>
            <person name="Frati F."/>
            <person name="Nardi F."/>
        </authorList>
    </citation>
    <scope>NUCLEOTIDE SEQUENCE [LARGE SCALE GENOMIC DNA]</scope>
    <source>
        <strain evidence="4">DMR45628</strain>
    </source>
</reference>
<keyword evidence="5" id="KW-1185">Reference proteome</keyword>
<dbReference type="Pfam" id="PF12796">
    <property type="entry name" value="Ank_2"/>
    <property type="match status" value="2"/>
</dbReference>